<organism evidence="3 4">
    <name type="scientific">Tetrahymena thermophila (strain SB210)</name>
    <dbReference type="NCBI Taxonomy" id="312017"/>
    <lineage>
        <taxon>Eukaryota</taxon>
        <taxon>Sar</taxon>
        <taxon>Alveolata</taxon>
        <taxon>Ciliophora</taxon>
        <taxon>Intramacronucleata</taxon>
        <taxon>Oligohymenophorea</taxon>
        <taxon>Hymenostomatida</taxon>
        <taxon>Tetrahymenina</taxon>
        <taxon>Tetrahymenidae</taxon>
        <taxon>Tetrahymena</taxon>
    </lineage>
</organism>
<feature type="signal peptide" evidence="2">
    <location>
        <begin position="1"/>
        <end position="18"/>
    </location>
</feature>
<dbReference type="Proteomes" id="UP000009168">
    <property type="component" value="Unassembled WGS sequence"/>
</dbReference>
<dbReference type="AlphaFoldDB" id="Q23J67"/>
<dbReference type="EMBL" id="GG662691">
    <property type="protein sequence ID" value="EAR96637.1"/>
    <property type="molecule type" value="Genomic_DNA"/>
</dbReference>
<feature type="compositionally biased region" description="Basic and acidic residues" evidence="1">
    <location>
        <begin position="295"/>
        <end position="304"/>
    </location>
</feature>
<proteinExistence type="predicted"/>
<dbReference type="InParanoid" id="Q23J67"/>
<dbReference type="GeneID" id="7835254"/>
<dbReference type="KEGG" id="tet:TTHERM_00491050"/>
<dbReference type="InterPro" id="IPR009670">
    <property type="entry name" value="SerH"/>
</dbReference>
<keyword evidence="2" id="KW-0732">Signal</keyword>
<keyword evidence="4" id="KW-1185">Reference proteome</keyword>
<evidence type="ECO:0000256" key="2">
    <source>
        <dbReference type="SAM" id="SignalP"/>
    </source>
</evidence>
<name>Q23J67_TETTS</name>
<feature type="compositionally biased region" description="Low complexity" evidence="1">
    <location>
        <begin position="311"/>
        <end position="323"/>
    </location>
</feature>
<dbReference type="HOGENOM" id="CLU_800469_0_0_1"/>
<dbReference type="RefSeq" id="XP_001016882.1">
    <property type="nucleotide sequence ID" value="XM_001016882.2"/>
</dbReference>
<evidence type="ECO:0000313" key="3">
    <source>
        <dbReference type="EMBL" id="EAR96637.1"/>
    </source>
</evidence>
<gene>
    <name evidence="3" type="ORF">TTHERM_00491050</name>
</gene>
<evidence type="ECO:0000256" key="1">
    <source>
        <dbReference type="SAM" id="MobiDB-lite"/>
    </source>
</evidence>
<accession>Q23J67</accession>
<protein>
    <submittedName>
        <fullName evidence="3">Cell surface immobilization antigen</fullName>
    </submittedName>
</protein>
<sequence length="347" mass="38126">MMLKITISFLLFVGLALSDKIPGLDATCVQGNGDCSMCQTPPYGTWINGKLNKKCAINQCDTSRKLFAQRSVSDEFCSSCPTDLDSRGTHAQQIYANYDRSFCVGAQNSCTNRKGFDWTDFDCDACGHPDGKFAKADKTGCTSSVSIAGKAVPCQSNNSCDECPQYTSFNWVLTNGSQKNCQLYSYLAAIFPKQYLTDLMCSSNPDLANTNLFASMDQSICVNTPAIVGNPVPCQKNGNCDNCPAYTGFSWQLTKNSQTHCQISSCFANNFPSQGLTDLFCGSCPQDFETKKRTVASKDQRNCDIPDPEQTDPNQPQDQKPKQQQSFNQLLSFSLIILSAQLIYLIL</sequence>
<evidence type="ECO:0000313" key="4">
    <source>
        <dbReference type="Proteomes" id="UP000009168"/>
    </source>
</evidence>
<dbReference type="Pfam" id="PF06873">
    <property type="entry name" value="SerH"/>
    <property type="match status" value="2"/>
</dbReference>
<feature type="region of interest" description="Disordered" evidence="1">
    <location>
        <begin position="295"/>
        <end position="323"/>
    </location>
</feature>
<feature type="chain" id="PRO_5004202200" evidence="2">
    <location>
        <begin position="19"/>
        <end position="347"/>
    </location>
</feature>
<reference evidence="4" key="1">
    <citation type="journal article" date="2006" name="PLoS Biol.">
        <title>Macronuclear genome sequence of the ciliate Tetrahymena thermophila, a model eukaryote.</title>
        <authorList>
            <person name="Eisen J.A."/>
            <person name="Coyne R.S."/>
            <person name="Wu M."/>
            <person name="Wu D."/>
            <person name="Thiagarajan M."/>
            <person name="Wortman J.R."/>
            <person name="Badger J.H."/>
            <person name="Ren Q."/>
            <person name="Amedeo P."/>
            <person name="Jones K.M."/>
            <person name="Tallon L.J."/>
            <person name="Delcher A.L."/>
            <person name="Salzberg S.L."/>
            <person name="Silva J.C."/>
            <person name="Haas B.J."/>
            <person name="Majoros W.H."/>
            <person name="Farzad M."/>
            <person name="Carlton J.M."/>
            <person name="Smith R.K. Jr."/>
            <person name="Garg J."/>
            <person name="Pearlman R.E."/>
            <person name="Karrer K.M."/>
            <person name="Sun L."/>
            <person name="Manning G."/>
            <person name="Elde N.C."/>
            <person name="Turkewitz A.P."/>
            <person name="Asai D.J."/>
            <person name="Wilkes D.E."/>
            <person name="Wang Y."/>
            <person name="Cai H."/>
            <person name="Collins K."/>
            <person name="Stewart B.A."/>
            <person name="Lee S.R."/>
            <person name="Wilamowska K."/>
            <person name="Weinberg Z."/>
            <person name="Ruzzo W.L."/>
            <person name="Wloga D."/>
            <person name="Gaertig J."/>
            <person name="Frankel J."/>
            <person name="Tsao C.-C."/>
            <person name="Gorovsky M.A."/>
            <person name="Keeling P.J."/>
            <person name="Waller R.F."/>
            <person name="Patron N.J."/>
            <person name="Cherry J.M."/>
            <person name="Stover N.A."/>
            <person name="Krieger C.J."/>
            <person name="del Toro C."/>
            <person name="Ryder H.F."/>
            <person name="Williamson S.C."/>
            <person name="Barbeau R.A."/>
            <person name="Hamilton E.P."/>
            <person name="Orias E."/>
        </authorList>
    </citation>
    <scope>NUCLEOTIDE SEQUENCE [LARGE SCALE GENOMIC DNA]</scope>
    <source>
        <strain evidence="4">SB210</strain>
    </source>
</reference>